<dbReference type="PANTHER" id="PTHR35075">
    <property type="entry name" value="A-KINASE ANCHOR PROTEIN 14"/>
    <property type="match status" value="1"/>
</dbReference>
<dbReference type="Proteomes" id="UP001153709">
    <property type="component" value="Chromosome 7"/>
</dbReference>
<name>A0A9P0E409_DIABA</name>
<dbReference type="AlphaFoldDB" id="A0A9P0E409"/>
<dbReference type="GO" id="GO:0005952">
    <property type="term" value="C:cAMP-dependent protein kinase complex"/>
    <property type="evidence" value="ECO:0007669"/>
    <property type="project" value="TreeGrafter"/>
</dbReference>
<keyword evidence="2" id="KW-1185">Reference proteome</keyword>
<dbReference type="InterPro" id="IPR053084">
    <property type="entry name" value="AKAP"/>
</dbReference>
<organism evidence="1 2">
    <name type="scientific">Diabrotica balteata</name>
    <name type="common">Banded cucumber beetle</name>
    <dbReference type="NCBI Taxonomy" id="107213"/>
    <lineage>
        <taxon>Eukaryota</taxon>
        <taxon>Metazoa</taxon>
        <taxon>Ecdysozoa</taxon>
        <taxon>Arthropoda</taxon>
        <taxon>Hexapoda</taxon>
        <taxon>Insecta</taxon>
        <taxon>Pterygota</taxon>
        <taxon>Neoptera</taxon>
        <taxon>Endopterygota</taxon>
        <taxon>Coleoptera</taxon>
        <taxon>Polyphaga</taxon>
        <taxon>Cucujiformia</taxon>
        <taxon>Chrysomeloidea</taxon>
        <taxon>Chrysomelidae</taxon>
        <taxon>Galerucinae</taxon>
        <taxon>Diabroticina</taxon>
        <taxon>Diabroticites</taxon>
        <taxon>Diabrotica</taxon>
    </lineage>
</organism>
<reference evidence="1" key="1">
    <citation type="submission" date="2022-01" db="EMBL/GenBank/DDBJ databases">
        <authorList>
            <person name="King R."/>
        </authorList>
    </citation>
    <scope>NUCLEOTIDE SEQUENCE</scope>
</reference>
<protein>
    <submittedName>
        <fullName evidence="1">Uncharacterized protein</fullName>
    </submittedName>
</protein>
<dbReference type="GO" id="GO:0034237">
    <property type="term" value="F:protein kinase A regulatory subunit binding"/>
    <property type="evidence" value="ECO:0007669"/>
    <property type="project" value="TreeGrafter"/>
</dbReference>
<proteinExistence type="predicted"/>
<evidence type="ECO:0000313" key="2">
    <source>
        <dbReference type="Proteomes" id="UP001153709"/>
    </source>
</evidence>
<accession>A0A9P0E409</accession>
<dbReference type="EMBL" id="OU898282">
    <property type="protein sequence ID" value="CAH1283888.1"/>
    <property type="molecule type" value="Genomic_DNA"/>
</dbReference>
<sequence length="356" mass="40138">MEIASPRSSVSSDQNASKTKSLLGSSFTKRVSIADEKSTIVHLVYNKSLQDMVDPKVLCTSDLTVGENSKDTIHTEFTLNNTSDYKTVFVKYLPEIQSLELDSKLDSLETESIRSDQIEMHVVLKEILQGIVSAVSGKMVTAEPPPRPKSMIMPCFEFTCEFKRKERQITCSPFKDLEVFTEEFVDCIINEATAEVEKHLTQYTSNSGKKHMRLEVDDEFHPSIMKTAFSWPTIKQFNIALGLQKITEFVMACGAKERWLFGVYYLGTIREAVSAFYEYEVICALPSPVYPIAQATASIYFVIEVSHIIPPTCSVTVTFQFETNKSVYNAEVTGLNETALLHILNSKIKIYSSLEY</sequence>
<dbReference type="PANTHER" id="PTHR35075:SF1">
    <property type="entry name" value="A-KINASE ANCHOR PROTEIN 14"/>
    <property type="match status" value="1"/>
</dbReference>
<gene>
    <name evidence="1" type="ORF">DIABBA_LOCUS11318</name>
</gene>
<dbReference type="InterPro" id="IPR025663">
    <property type="entry name" value="AKAP_28"/>
</dbReference>
<dbReference type="Pfam" id="PF14469">
    <property type="entry name" value="AKAP28"/>
    <property type="match status" value="1"/>
</dbReference>
<dbReference type="OrthoDB" id="2148342at2759"/>
<evidence type="ECO:0000313" key="1">
    <source>
        <dbReference type="EMBL" id="CAH1283888.1"/>
    </source>
</evidence>